<evidence type="ECO:0000256" key="4">
    <source>
        <dbReference type="ARBA" id="ARBA00022687"/>
    </source>
</evidence>
<proteinExistence type="inferred from homology"/>
<dbReference type="GeneTree" id="ENSGT00530000063529"/>
<feature type="compositionally biased region" description="Low complexity" evidence="10">
    <location>
        <begin position="313"/>
        <end position="323"/>
    </location>
</feature>
<evidence type="ECO:0000256" key="3">
    <source>
        <dbReference type="ARBA" id="ARBA00022475"/>
    </source>
</evidence>
<evidence type="ECO:0000313" key="11">
    <source>
        <dbReference type="Ensembl" id="ENSLLTP00000006234.1"/>
    </source>
</evidence>
<reference evidence="11" key="1">
    <citation type="submission" date="2025-08" db="UniProtKB">
        <authorList>
            <consortium name="Ensembl"/>
        </authorList>
    </citation>
    <scope>IDENTIFICATION</scope>
</reference>
<comment type="subcellular location">
    <subcellularLocation>
        <location evidence="1">Cell membrane</location>
        <topology evidence="1">Peripheral membrane protein</topology>
    </subcellularLocation>
</comment>
<dbReference type="GO" id="GO:0005886">
    <property type="term" value="C:plasma membrane"/>
    <property type="evidence" value="ECO:0007669"/>
    <property type="project" value="UniProtKB-SubCell"/>
</dbReference>
<feature type="compositionally biased region" description="Polar residues" evidence="10">
    <location>
        <begin position="579"/>
        <end position="592"/>
    </location>
</feature>
<name>A0A8C5RPA0_LATLA</name>
<evidence type="ECO:0000313" key="12">
    <source>
        <dbReference type="Proteomes" id="UP000694406"/>
    </source>
</evidence>
<accession>A0A8C5RPA0</accession>
<dbReference type="InterPro" id="IPR019003">
    <property type="entry name" value="AMER"/>
</dbReference>
<comment type="similarity">
    <text evidence="2">Belongs to the Amer family.</text>
</comment>
<dbReference type="Proteomes" id="UP000694406">
    <property type="component" value="Unplaced"/>
</dbReference>
<evidence type="ECO:0000256" key="8">
    <source>
        <dbReference type="ARBA" id="ARBA00039511"/>
    </source>
</evidence>
<dbReference type="Ensembl" id="ENSLLTT00000006482.1">
    <property type="protein sequence ID" value="ENSLLTP00000006234.1"/>
    <property type="gene ID" value="ENSLLTG00000004792.1"/>
</dbReference>
<dbReference type="GO" id="GO:0016055">
    <property type="term" value="P:Wnt signaling pathway"/>
    <property type="evidence" value="ECO:0007669"/>
    <property type="project" value="UniProtKB-KW"/>
</dbReference>
<feature type="compositionally biased region" description="Polar residues" evidence="10">
    <location>
        <begin position="181"/>
        <end position="195"/>
    </location>
</feature>
<dbReference type="PANTHER" id="PTHR22237:SF1">
    <property type="entry name" value="APC MEMBRANE RECRUITMENT PROTEIN 2"/>
    <property type="match status" value="1"/>
</dbReference>
<reference evidence="11" key="2">
    <citation type="submission" date="2025-09" db="UniProtKB">
        <authorList>
            <consortium name="Ensembl"/>
        </authorList>
    </citation>
    <scope>IDENTIFICATION</scope>
</reference>
<feature type="compositionally biased region" description="Basic and acidic residues" evidence="10">
    <location>
        <begin position="419"/>
        <end position="448"/>
    </location>
</feature>
<evidence type="ECO:0000256" key="7">
    <source>
        <dbReference type="ARBA" id="ARBA00037665"/>
    </source>
</evidence>
<keyword evidence="6" id="KW-0472">Membrane</keyword>
<feature type="region of interest" description="Disordered" evidence="10">
    <location>
        <begin position="579"/>
        <end position="607"/>
    </location>
</feature>
<keyword evidence="12" id="KW-1185">Reference proteome</keyword>
<comment type="function">
    <text evidence="7">Negative regulator of the canonical Wnt signaling pathway involved in neuroectodermal patterning. Acts by specifically binding phosphatidylinositol 4,5-bisphosphate (PtdIns(4,5)P2), translocating to the cell membrane and interacting with key regulators of the canonical Wnt signaling pathway, such as components of the beta-catenin destruction complex.</text>
</comment>
<evidence type="ECO:0000256" key="2">
    <source>
        <dbReference type="ARBA" id="ARBA00007750"/>
    </source>
</evidence>
<keyword evidence="3" id="KW-1003">Cell membrane</keyword>
<evidence type="ECO:0000256" key="10">
    <source>
        <dbReference type="SAM" id="MobiDB-lite"/>
    </source>
</evidence>
<sequence>MDAHCDGGEPTALGEQPPPPPPSGKLNKTAFKLFKRRKSGGAMPSIFGVRSGGKSKSGEGQGTGMVRSKTHDGLAEVLELESGRNEGPGTVESGRVAGSGAASVAAKEAASSSSTSAAAAGKSHSFFSLLRKNGRSDEGAKGERAKGRGGLKGLFSSMRWPRREKPGGAVKDDEAGEGSEGQASPSILNTGSLTASLECIKEETVPPAAPADTVRTSLVTKDGEEPTSPLAIEAVPTPDLDLDLDLDLAPQPASCGSGGEELPGILPQEKEIHPESTSSNGPEIKEDSAKTGDLPIKSSPPVEPKYERSQETAAAPDPSSLDPPSEPSIDRICLMFADVTSLKSFDSLTGCGDIIADQEEDVGSGGGSGGGGSERSAPGIGKAGPSKKPTGVVTYQGGGEEMASPEQVGGTQEFWDLLSHTEEKSQGTSGRKESPEASKSDKIVRRVQDGSANGKHVGLSQIPVHQQKEDPKNREKEQQEAIPSSDEGYWDSTTPGPEEENTNSIQKEVIPRDSYSGDALYDLYTDPDENTATVTSAENITTVTCCKPLSPITTTCPVKTHTTSLKDSKIPISIKHFTSPHSSHGQDSSNSHHIVHHQATKSEIPRTKIPVSKVLVHRASYRSLAGTTE</sequence>
<keyword evidence="4" id="KW-0879">Wnt signaling pathway</keyword>
<organism evidence="11 12">
    <name type="scientific">Laticauda laticaudata</name>
    <name type="common">Blue-ringed sea krait</name>
    <name type="synonym">Blue-lipped sea krait</name>
    <dbReference type="NCBI Taxonomy" id="8630"/>
    <lineage>
        <taxon>Eukaryota</taxon>
        <taxon>Metazoa</taxon>
        <taxon>Chordata</taxon>
        <taxon>Craniata</taxon>
        <taxon>Vertebrata</taxon>
        <taxon>Euteleostomi</taxon>
        <taxon>Lepidosauria</taxon>
        <taxon>Squamata</taxon>
        <taxon>Bifurcata</taxon>
        <taxon>Unidentata</taxon>
        <taxon>Episquamata</taxon>
        <taxon>Toxicofera</taxon>
        <taxon>Serpentes</taxon>
        <taxon>Colubroidea</taxon>
        <taxon>Elapidae</taxon>
        <taxon>Laticaudinae</taxon>
        <taxon>Laticauda</taxon>
    </lineage>
</organism>
<protein>
    <recommendedName>
        <fullName evidence="8">APC membrane recruitment protein 2</fullName>
    </recommendedName>
    <alternativeName>
        <fullName evidence="9">Protein FAM123A</fullName>
    </alternativeName>
</protein>
<dbReference type="PANTHER" id="PTHR22237">
    <property type="entry name" value="APC MEMBRANE RECRUITMENT PROTEIN 2-RELATED"/>
    <property type="match status" value="1"/>
</dbReference>
<dbReference type="GO" id="GO:0090090">
    <property type="term" value="P:negative regulation of canonical Wnt signaling pathway"/>
    <property type="evidence" value="ECO:0007669"/>
    <property type="project" value="Ensembl"/>
</dbReference>
<feature type="compositionally biased region" description="Basic and acidic residues" evidence="10">
    <location>
        <begin position="134"/>
        <end position="146"/>
    </location>
</feature>
<keyword evidence="5" id="KW-0446">Lipid-binding</keyword>
<dbReference type="Pfam" id="PF09422">
    <property type="entry name" value="AMER"/>
    <property type="match status" value="1"/>
</dbReference>
<evidence type="ECO:0000256" key="9">
    <source>
        <dbReference type="ARBA" id="ARBA00042108"/>
    </source>
</evidence>
<evidence type="ECO:0000256" key="6">
    <source>
        <dbReference type="ARBA" id="ARBA00023136"/>
    </source>
</evidence>
<feature type="compositionally biased region" description="Low complexity" evidence="10">
    <location>
        <begin position="93"/>
        <end position="125"/>
    </location>
</feature>
<gene>
    <name evidence="11" type="primary">AMER2</name>
</gene>
<evidence type="ECO:0000256" key="5">
    <source>
        <dbReference type="ARBA" id="ARBA00023121"/>
    </source>
</evidence>
<evidence type="ECO:0000256" key="1">
    <source>
        <dbReference type="ARBA" id="ARBA00004202"/>
    </source>
</evidence>
<dbReference type="GO" id="GO:0005546">
    <property type="term" value="F:phosphatidylinositol-4,5-bisphosphate binding"/>
    <property type="evidence" value="ECO:0007669"/>
    <property type="project" value="Ensembl"/>
</dbReference>
<dbReference type="GO" id="GO:0008013">
    <property type="term" value="F:beta-catenin binding"/>
    <property type="evidence" value="ECO:0007669"/>
    <property type="project" value="TreeGrafter"/>
</dbReference>
<feature type="compositionally biased region" description="Gly residues" evidence="10">
    <location>
        <begin position="363"/>
        <end position="373"/>
    </location>
</feature>
<feature type="region of interest" description="Disordered" evidence="10">
    <location>
        <begin position="356"/>
        <end position="511"/>
    </location>
</feature>
<feature type="compositionally biased region" description="Basic and acidic residues" evidence="10">
    <location>
        <begin position="466"/>
        <end position="479"/>
    </location>
</feature>
<feature type="compositionally biased region" description="Basic and acidic residues" evidence="10">
    <location>
        <begin position="161"/>
        <end position="173"/>
    </location>
</feature>
<dbReference type="AlphaFoldDB" id="A0A8C5RPA0"/>
<feature type="region of interest" description="Disordered" evidence="10">
    <location>
        <begin position="1"/>
        <end position="328"/>
    </location>
</feature>